<evidence type="ECO:0000256" key="1">
    <source>
        <dbReference type="ARBA" id="ARBA00022691"/>
    </source>
</evidence>
<proteinExistence type="predicted"/>
<dbReference type="Pfam" id="PF04055">
    <property type="entry name" value="Radical_SAM"/>
    <property type="match status" value="1"/>
</dbReference>
<dbReference type="InterPro" id="IPR023867">
    <property type="entry name" value="Sulphatase_maturase_rSAM"/>
</dbReference>
<dbReference type="InterPro" id="IPR007197">
    <property type="entry name" value="rSAM"/>
</dbReference>
<dbReference type="GO" id="GO:0051536">
    <property type="term" value="F:iron-sulfur cluster binding"/>
    <property type="evidence" value="ECO:0007669"/>
    <property type="project" value="UniProtKB-KW"/>
</dbReference>
<keyword evidence="1" id="KW-0949">S-adenosyl-L-methionine</keyword>
<dbReference type="Gene3D" id="3.20.20.70">
    <property type="entry name" value="Aldolase class I"/>
    <property type="match status" value="1"/>
</dbReference>
<keyword evidence="7" id="KW-1185">Reference proteome</keyword>
<dbReference type="GO" id="GO:0016491">
    <property type="term" value="F:oxidoreductase activity"/>
    <property type="evidence" value="ECO:0007669"/>
    <property type="project" value="InterPro"/>
</dbReference>
<evidence type="ECO:0000313" key="6">
    <source>
        <dbReference type="EMBL" id="RUT01489.1"/>
    </source>
</evidence>
<accession>A0A3S1IS64</accession>
<dbReference type="SFLD" id="SFLDG01072">
    <property type="entry name" value="dehydrogenase_like"/>
    <property type="match status" value="1"/>
</dbReference>
<evidence type="ECO:0000256" key="2">
    <source>
        <dbReference type="ARBA" id="ARBA00022723"/>
    </source>
</evidence>
<reference evidence="6" key="1">
    <citation type="submission" date="2018-12" db="EMBL/GenBank/DDBJ databases">
        <authorList>
            <person name="Will S."/>
            <person name="Neumann-Schaal M."/>
            <person name="Henke P."/>
        </authorList>
    </citation>
    <scope>NUCLEOTIDE SEQUENCE</scope>
    <source>
        <strain evidence="6">PCC 7102</strain>
    </source>
</reference>
<evidence type="ECO:0000256" key="4">
    <source>
        <dbReference type="ARBA" id="ARBA00023014"/>
    </source>
</evidence>
<dbReference type="NCBIfam" id="TIGR04261">
    <property type="entry name" value="rSAM_GlyRichRpt"/>
    <property type="match status" value="1"/>
</dbReference>
<dbReference type="CDD" id="cd01335">
    <property type="entry name" value="Radical_SAM"/>
    <property type="match status" value="1"/>
</dbReference>
<dbReference type="SFLD" id="SFLDS00029">
    <property type="entry name" value="Radical_SAM"/>
    <property type="match status" value="1"/>
</dbReference>
<comment type="caution">
    <text evidence="6">The sequence shown here is derived from an EMBL/GenBank/DDBJ whole genome shotgun (WGS) entry which is preliminary data.</text>
</comment>
<feature type="domain" description="Radical SAM core" evidence="5">
    <location>
        <begin position="24"/>
        <end position="273"/>
    </location>
</feature>
<organism evidence="6 7">
    <name type="scientific">Dulcicalothrix desertica PCC 7102</name>
    <dbReference type="NCBI Taxonomy" id="232991"/>
    <lineage>
        <taxon>Bacteria</taxon>
        <taxon>Bacillati</taxon>
        <taxon>Cyanobacteriota</taxon>
        <taxon>Cyanophyceae</taxon>
        <taxon>Nostocales</taxon>
        <taxon>Calotrichaceae</taxon>
        <taxon>Dulcicalothrix</taxon>
    </lineage>
</organism>
<name>A0A3S1IS64_9CYAN</name>
<dbReference type="PANTHER" id="PTHR43273:SF8">
    <property type="entry name" value="RADICAL SAM DOMAIN PROTEIN"/>
    <property type="match status" value="1"/>
</dbReference>
<dbReference type="PANTHER" id="PTHR43273">
    <property type="entry name" value="ANAEROBIC SULFATASE-MATURATING ENZYME HOMOLOG ASLB-RELATED"/>
    <property type="match status" value="1"/>
</dbReference>
<dbReference type="GO" id="GO:0046872">
    <property type="term" value="F:metal ion binding"/>
    <property type="evidence" value="ECO:0007669"/>
    <property type="project" value="UniProtKB-KW"/>
</dbReference>
<dbReference type="EMBL" id="RSCL01000019">
    <property type="protein sequence ID" value="RUT01489.1"/>
    <property type="molecule type" value="Genomic_DNA"/>
</dbReference>
<dbReference type="Proteomes" id="UP000271624">
    <property type="component" value="Unassembled WGS sequence"/>
</dbReference>
<keyword evidence="2" id="KW-0479">Metal-binding</keyword>
<dbReference type="InterPro" id="IPR058240">
    <property type="entry name" value="rSAM_sf"/>
</dbReference>
<evidence type="ECO:0000259" key="5">
    <source>
        <dbReference type="PROSITE" id="PS51918"/>
    </source>
</evidence>
<evidence type="ECO:0000256" key="3">
    <source>
        <dbReference type="ARBA" id="ARBA00023004"/>
    </source>
</evidence>
<sequence length="398" mass="45413">MLEIVIMNTHPESIFQNTVQPNWENYGSLGLVVIQATTFCNLNCGYCYLPDRESKKQFNLNLIEPLFKKILSSRFLGEELTVCWHAGEPLTVPISFYDTAINKINEVVDECNDKKCLITQTIQTNGTLINQSWCDLFLKHKIDIGVSLDGPSFLHDAYRKTRTGLGTHASTMRGISYLQKNGIDVHVIAVLTQESLDYPNEIFQFFWDNGITEVGFNIEEIEGLNKSSSLKSSETETRFRNFINRFWELVVETNGEFKLREFEQLCGFIYTGERINKRDLNTPFAILNIDSQGNFSTFDPELLGVKTEIYGDFILGNIMQDTLESVCFTEKFQRMYTDVTAGVELCRSSCQYFGICGGGATSNKYWENGTMRSSETMACKYYQKIITDVILEKLEVHG</sequence>
<dbReference type="InterPro" id="IPR026357">
    <property type="entry name" value="rSAM_SPASM_GrrM_OscB"/>
</dbReference>
<keyword evidence="4" id="KW-0411">Iron-sulfur</keyword>
<dbReference type="SFLD" id="SFLDG01386">
    <property type="entry name" value="main_SPASM_domain-containing"/>
    <property type="match status" value="1"/>
</dbReference>
<dbReference type="InterPro" id="IPR013785">
    <property type="entry name" value="Aldolase_TIM"/>
</dbReference>
<reference evidence="6" key="2">
    <citation type="journal article" date="2019" name="Genome Biol. Evol.">
        <title>Day and night: Metabolic profiles and evolutionary relationships of six axenic non-marine cyanobacteria.</title>
        <authorList>
            <person name="Will S.E."/>
            <person name="Henke P."/>
            <person name="Boedeker C."/>
            <person name="Huang S."/>
            <person name="Brinkmann H."/>
            <person name="Rohde M."/>
            <person name="Jarek M."/>
            <person name="Friedl T."/>
            <person name="Seufert S."/>
            <person name="Schumacher M."/>
            <person name="Overmann J."/>
            <person name="Neumann-Schaal M."/>
            <person name="Petersen J."/>
        </authorList>
    </citation>
    <scope>NUCLEOTIDE SEQUENCE [LARGE SCALE GENOMIC DNA]</scope>
    <source>
        <strain evidence="6">PCC 7102</strain>
    </source>
</reference>
<evidence type="ECO:0000313" key="7">
    <source>
        <dbReference type="Proteomes" id="UP000271624"/>
    </source>
</evidence>
<dbReference type="SFLD" id="SFLDG01067">
    <property type="entry name" value="SPASM/twitch_domain_containing"/>
    <property type="match status" value="1"/>
</dbReference>
<dbReference type="SUPFAM" id="SSF102114">
    <property type="entry name" value="Radical SAM enzymes"/>
    <property type="match status" value="1"/>
</dbReference>
<dbReference type="PROSITE" id="PS51918">
    <property type="entry name" value="RADICAL_SAM"/>
    <property type="match status" value="1"/>
</dbReference>
<keyword evidence="3" id="KW-0408">Iron</keyword>
<gene>
    <name evidence="6" type="ORF">DSM106972_065860</name>
</gene>
<dbReference type="AlphaFoldDB" id="A0A3S1IS64"/>
<protein>
    <submittedName>
        <fullName evidence="6">Radical SAM protein</fullName>
    </submittedName>
</protein>